<organism evidence="1 2">
    <name type="scientific">Rhodothalassium salexigens DSM 2132</name>
    <dbReference type="NCBI Taxonomy" id="1188247"/>
    <lineage>
        <taxon>Bacteria</taxon>
        <taxon>Pseudomonadati</taxon>
        <taxon>Pseudomonadota</taxon>
        <taxon>Alphaproteobacteria</taxon>
        <taxon>Rhodothalassiales</taxon>
        <taxon>Rhodothalassiaceae</taxon>
        <taxon>Rhodothalassium</taxon>
    </lineage>
</organism>
<dbReference type="InterPro" id="IPR021251">
    <property type="entry name" value="DUF2793"/>
</dbReference>
<dbReference type="RefSeq" id="WP_132709473.1">
    <property type="nucleotide sequence ID" value="NZ_JACIGF010000014.1"/>
</dbReference>
<dbReference type="OrthoDB" id="564699at2"/>
<accession>A0A4R2P806</accession>
<gene>
    <name evidence="1" type="ORF">EV659_11417</name>
</gene>
<dbReference type="Pfam" id="PF10983">
    <property type="entry name" value="DUF2793"/>
    <property type="match status" value="1"/>
</dbReference>
<reference evidence="1 2" key="1">
    <citation type="submission" date="2019-03" db="EMBL/GenBank/DDBJ databases">
        <title>Genomic Encyclopedia of Type Strains, Phase IV (KMG-IV): sequencing the most valuable type-strain genomes for metagenomic binning, comparative biology and taxonomic classification.</title>
        <authorList>
            <person name="Goeker M."/>
        </authorList>
    </citation>
    <scope>NUCLEOTIDE SEQUENCE [LARGE SCALE GENOMIC DNA]</scope>
    <source>
        <strain evidence="1 2">DSM 2132</strain>
    </source>
</reference>
<evidence type="ECO:0000313" key="2">
    <source>
        <dbReference type="Proteomes" id="UP000295399"/>
    </source>
</evidence>
<evidence type="ECO:0000313" key="1">
    <source>
        <dbReference type="EMBL" id="TCP30428.1"/>
    </source>
</evidence>
<keyword evidence="2" id="KW-1185">Reference proteome</keyword>
<comment type="caution">
    <text evidence="1">The sequence shown here is derived from an EMBL/GenBank/DDBJ whole genome shotgun (WGS) entry which is preliminary data.</text>
</comment>
<dbReference type="AlphaFoldDB" id="A0A4R2P806"/>
<sequence>MATPHLALPYIVQAQAQKEVTHNEALNRLDVLVQPSVRDIDRTAPPTEPAEGDRHLVAVGATGAWSGHDDQIAAWFAGWAFFVPAAGWQVYNAADGKPYRFDGTSWRPDTADVGPGAWQIPPINMDWIGLGGGWQNPRYRIDQTGLVTIEGAIQNPTASEDGVIFTLLPGYRPAADLIFPGYSAGGLSRWNIRASGDVEVAASNRLFTSLSGLRFYAAS</sequence>
<name>A0A4R2P806_RHOSA</name>
<dbReference type="InParanoid" id="A0A4R2P806"/>
<dbReference type="EMBL" id="SLXO01000014">
    <property type="protein sequence ID" value="TCP30428.1"/>
    <property type="molecule type" value="Genomic_DNA"/>
</dbReference>
<dbReference type="Proteomes" id="UP000295399">
    <property type="component" value="Unassembled WGS sequence"/>
</dbReference>
<protein>
    <submittedName>
        <fullName evidence="1">Uncharacterized protein DUF2793</fullName>
    </submittedName>
</protein>
<proteinExistence type="predicted"/>